<dbReference type="SFLD" id="SFLDS00029">
    <property type="entry name" value="Radical_SAM"/>
    <property type="match status" value="1"/>
</dbReference>
<keyword evidence="4" id="KW-0408">Iron</keyword>
<evidence type="ECO:0000313" key="8">
    <source>
        <dbReference type="Proteomes" id="UP000252733"/>
    </source>
</evidence>
<comment type="caution">
    <text evidence="7">The sequence shown here is derived from an EMBL/GenBank/DDBJ whole genome shotgun (WGS) entry which is preliminary data.</text>
</comment>
<dbReference type="GO" id="GO:0051536">
    <property type="term" value="F:iron-sulfur cluster binding"/>
    <property type="evidence" value="ECO:0007669"/>
    <property type="project" value="UniProtKB-KW"/>
</dbReference>
<dbReference type="PANTHER" id="PTHR43288:SF1">
    <property type="entry name" value="GLYCYL-RADICAL ENZYME ACTIVATING ENZYME MJ0021-RELATED"/>
    <property type="match status" value="1"/>
</dbReference>
<dbReference type="Gene3D" id="3.20.20.70">
    <property type="entry name" value="Aldolase class I"/>
    <property type="match status" value="1"/>
</dbReference>
<name>A0A368VCH6_9BACT</name>
<dbReference type="GO" id="GO:0046872">
    <property type="term" value="F:metal ion binding"/>
    <property type="evidence" value="ECO:0007669"/>
    <property type="project" value="UniProtKB-KW"/>
</dbReference>
<reference evidence="7 8" key="1">
    <citation type="submission" date="2018-07" db="EMBL/GenBank/DDBJ databases">
        <title>Freshwater and sediment microbial communities from various areas in North America, analyzing microbe dynamics in response to fracking.</title>
        <authorList>
            <person name="Lamendella R."/>
        </authorList>
    </citation>
    <scope>NUCLEOTIDE SEQUENCE [LARGE SCALE GENOMIC DNA]</scope>
    <source>
        <strain evidence="7 8">160A</strain>
    </source>
</reference>
<dbReference type="InterPro" id="IPR040087">
    <property type="entry name" value="MJ0021-like"/>
</dbReference>
<gene>
    <name evidence="7" type="ORF">DFO77_104151</name>
</gene>
<dbReference type="GO" id="GO:0016829">
    <property type="term" value="F:lyase activity"/>
    <property type="evidence" value="ECO:0007669"/>
    <property type="project" value="UniProtKB-KW"/>
</dbReference>
<dbReference type="InterPro" id="IPR013785">
    <property type="entry name" value="Aldolase_TIM"/>
</dbReference>
<keyword evidence="3" id="KW-0479">Metal-binding</keyword>
<dbReference type="EMBL" id="QPIZ01000004">
    <property type="protein sequence ID" value="RCW38393.1"/>
    <property type="molecule type" value="Genomic_DNA"/>
</dbReference>
<keyword evidence="2" id="KW-0949">S-adenosyl-L-methionine</keyword>
<sequence length="468" mass="54237">MEGLLRHRNRMVERNRLEYGISYDDINWINYRDALELELERDSLLSDLNDRMRFGYKGTKTDVSRLSPGCKLCAEGQWSCLFINGKCNCKCFYCPAPQNDLGAPVTQTLTFEDPYEYVDYLRQFDFKGVSFSGGEPFLSYERMLRFLKVLRKEFGDQLYIWGYTNGTLVDKKKLKTLADEGLDELRFDIGATHYDLRFVKQALGIIPNVTVEIPAVPDEVDLITKSARELYDQGLSFMNLHQLRLTPYNMDKLMSRGYKVAHGPRATLPESEIAALKVLKNLRAVSADLPVNYCSYVYKNRFQKSGLRHKLAPQTLLEWEDITENGYIRNLSIDLKKYPKAHVELEQAFPAGEKGIQLDNESGRFRFKLEHLSRIPASLPVELGYRDVRISEMPGEIPDFEEVKLQETRKIFIETAFVINDMEILSSLRGMLERIAHGNARPEEWYASDQLFWIAHFEIIEEGLSEYY</sequence>
<keyword evidence="7" id="KW-0670">Pyruvate</keyword>
<evidence type="ECO:0000256" key="1">
    <source>
        <dbReference type="ARBA" id="ARBA00001966"/>
    </source>
</evidence>
<evidence type="ECO:0000256" key="3">
    <source>
        <dbReference type="ARBA" id="ARBA00022723"/>
    </source>
</evidence>
<evidence type="ECO:0000256" key="2">
    <source>
        <dbReference type="ARBA" id="ARBA00022691"/>
    </source>
</evidence>
<dbReference type="Pfam" id="PF04055">
    <property type="entry name" value="Radical_SAM"/>
    <property type="match status" value="1"/>
</dbReference>
<comment type="cofactor">
    <cofactor evidence="1">
        <name>[4Fe-4S] cluster</name>
        <dbReference type="ChEBI" id="CHEBI:49883"/>
    </cofactor>
</comment>
<organism evidence="7 8">
    <name type="scientific">Marinilabilia salmonicolor</name>
    <dbReference type="NCBI Taxonomy" id="989"/>
    <lineage>
        <taxon>Bacteria</taxon>
        <taxon>Pseudomonadati</taxon>
        <taxon>Bacteroidota</taxon>
        <taxon>Bacteroidia</taxon>
        <taxon>Marinilabiliales</taxon>
        <taxon>Marinilabiliaceae</taxon>
        <taxon>Marinilabilia</taxon>
    </lineage>
</organism>
<accession>A0A368VCH6</accession>
<dbReference type="RefSeq" id="WP_114436562.1">
    <property type="nucleotide sequence ID" value="NZ_QPIZ01000004.1"/>
</dbReference>
<evidence type="ECO:0000259" key="6">
    <source>
        <dbReference type="PROSITE" id="PS51918"/>
    </source>
</evidence>
<dbReference type="PROSITE" id="PS51918">
    <property type="entry name" value="RADICAL_SAM"/>
    <property type="match status" value="1"/>
</dbReference>
<evidence type="ECO:0000256" key="4">
    <source>
        <dbReference type="ARBA" id="ARBA00023004"/>
    </source>
</evidence>
<protein>
    <submittedName>
        <fullName evidence="7">Pyruvate formate-lyase activating enzyme-like uncharacterized protein</fullName>
    </submittedName>
</protein>
<dbReference type="AlphaFoldDB" id="A0A368VCH6"/>
<dbReference type="SUPFAM" id="SSF102114">
    <property type="entry name" value="Radical SAM enzymes"/>
    <property type="match status" value="1"/>
</dbReference>
<keyword evidence="8" id="KW-1185">Reference proteome</keyword>
<evidence type="ECO:0000313" key="7">
    <source>
        <dbReference type="EMBL" id="RCW38393.1"/>
    </source>
</evidence>
<keyword evidence="7" id="KW-0456">Lyase</keyword>
<dbReference type="Proteomes" id="UP000252733">
    <property type="component" value="Unassembled WGS sequence"/>
</dbReference>
<proteinExistence type="predicted"/>
<evidence type="ECO:0000256" key="5">
    <source>
        <dbReference type="ARBA" id="ARBA00023014"/>
    </source>
</evidence>
<dbReference type="CDD" id="cd01335">
    <property type="entry name" value="Radical_SAM"/>
    <property type="match status" value="1"/>
</dbReference>
<dbReference type="SFLD" id="SFLDG01108">
    <property type="entry name" value="Uncharacterised_Radical_SAM_Su"/>
    <property type="match status" value="1"/>
</dbReference>
<dbReference type="PANTHER" id="PTHR43288">
    <property type="entry name" value="BIOTIN SYNTHASE-RELATED PROTEIN, RADICAL SAM SUPERFAMILY"/>
    <property type="match status" value="1"/>
</dbReference>
<dbReference type="InterPro" id="IPR058240">
    <property type="entry name" value="rSAM_sf"/>
</dbReference>
<keyword evidence="5" id="KW-0411">Iron-sulfur</keyword>
<feature type="domain" description="Radical SAM core" evidence="6">
    <location>
        <begin position="72"/>
        <end position="280"/>
    </location>
</feature>
<dbReference type="InterPro" id="IPR007197">
    <property type="entry name" value="rSAM"/>
</dbReference>